<dbReference type="GO" id="GO:0015074">
    <property type="term" value="P:DNA integration"/>
    <property type="evidence" value="ECO:0007669"/>
    <property type="project" value="InterPro"/>
</dbReference>
<dbReference type="AlphaFoldDB" id="A0A229SK95"/>
<dbReference type="SUPFAM" id="SSF56349">
    <property type="entry name" value="DNA breaking-rejoining enzymes"/>
    <property type="match status" value="1"/>
</dbReference>
<comment type="caution">
    <text evidence="4">The sequence shown here is derived from an EMBL/GenBank/DDBJ whole genome shotgun (WGS) entry which is preliminary data.</text>
</comment>
<evidence type="ECO:0000256" key="2">
    <source>
        <dbReference type="PROSITE-ProRule" id="PRU01248"/>
    </source>
</evidence>
<dbReference type="GO" id="GO:0003677">
    <property type="term" value="F:DNA binding"/>
    <property type="evidence" value="ECO:0007669"/>
    <property type="project" value="UniProtKB-UniRule"/>
</dbReference>
<keyword evidence="1 2" id="KW-0238">DNA-binding</keyword>
<evidence type="ECO:0000256" key="1">
    <source>
        <dbReference type="ARBA" id="ARBA00023125"/>
    </source>
</evidence>
<dbReference type="Pfam" id="PF14659">
    <property type="entry name" value="Phage_int_SAM_3"/>
    <property type="match status" value="1"/>
</dbReference>
<proteinExistence type="predicted"/>
<dbReference type="EMBL" id="NMUL01000087">
    <property type="protein sequence ID" value="OXM59318.1"/>
    <property type="molecule type" value="Genomic_DNA"/>
</dbReference>
<evidence type="ECO:0000259" key="3">
    <source>
        <dbReference type="PROSITE" id="PS51900"/>
    </source>
</evidence>
<gene>
    <name evidence="4" type="ORF">CF165_48415</name>
</gene>
<organism evidence="4 5">
    <name type="scientific">Amycolatopsis vastitatis</name>
    <dbReference type="NCBI Taxonomy" id="1905142"/>
    <lineage>
        <taxon>Bacteria</taxon>
        <taxon>Bacillati</taxon>
        <taxon>Actinomycetota</taxon>
        <taxon>Actinomycetes</taxon>
        <taxon>Pseudonocardiales</taxon>
        <taxon>Pseudonocardiaceae</taxon>
        <taxon>Amycolatopsis</taxon>
    </lineage>
</organism>
<dbReference type="InterPro" id="IPR010998">
    <property type="entry name" value="Integrase_recombinase_N"/>
</dbReference>
<evidence type="ECO:0000313" key="5">
    <source>
        <dbReference type="Proteomes" id="UP000215199"/>
    </source>
</evidence>
<dbReference type="InterPro" id="IPR011010">
    <property type="entry name" value="DNA_brk_join_enz"/>
</dbReference>
<accession>A0A229SK95</accession>
<sequence length="91" mass="10225">MTVGQWLDIWLATRHAIRPATQRIYTQLVRDYVKPGLGNVALTELTIGRVQAMFTSLLRANATRVRPLSATTLQRIREVLRAALNGAIRRG</sequence>
<reference evidence="5" key="1">
    <citation type="submission" date="2017-07" db="EMBL/GenBank/DDBJ databases">
        <title>Comparative genome mining reveals phylogenetic distribution patterns of secondary metabolites in Amycolatopsis.</title>
        <authorList>
            <person name="Adamek M."/>
            <person name="Alanjary M."/>
            <person name="Sales-Ortells H."/>
            <person name="Goodfellow M."/>
            <person name="Bull A.T."/>
            <person name="Kalinowski J."/>
            <person name="Ziemert N."/>
        </authorList>
    </citation>
    <scope>NUCLEOTIDE SEQUENCE [LARGE SCALE GENOMIC DNA]</scope>
    <source>
        <strain evidence="5">H5</strain>
    </source>
</reference>
<dbReference type="PROSITE" id="PS51900">
    <property type="entry name" value="CB"/>
    <property type="match status" value="1"/>
</dbReference>
<dbReference type="Gene3D" id="1.10.150.130">
    <property type="match status" value="1"/>
</dbReference>
<name>A0A229SK95_9PSEU</name>
<keyword evidence="5" id="KW-1185">Reference proteome</keyword>
<feature type="domain" description="Core-binding (CB)" evidence="3">
    <location>
        <begin position="1"/>
        <end position="88"/>
    </location>
</feature>
<dbReference type="InterPro" id="IPR004107">
    <property type="entry name" value="Integrase_SAM-like_N"/>
</dbReference>
<dbReference type="InterPro" id="IPR044068">
    <property type="entry name" value="CB"/>
</dbReference>
<evidence type="ECO:0000313" key="4">
    <source>
        <dbReference type="EMBL" id="OXM59318.1"/>
    </source>
</evidence>
<protein>
    <recommendedName>
        <fullName evidence="3">Core-binding (CB) domain-containing protein</fullName>
    </recommendedName>
</protein>
<dbReference type="Proteomes" id="UP000215199">
    <property type="component" value="Unassembled WGS sequence"/>
</dbReference>